<keyword evidence="3" id="KW-1185">Reference proteome</keyword>
<feature type="region of interest" description="Disordered" evidence="1">
    <location>
        <begin position="1"/>
        <end position="66"/>
    </location>
</feature>
<evidence type="ECO:0000313" key="2">
    <source>
        <dbReference type="EMBL" id="OIW30879.1"/>
    </source>
</evidence>
<protein>
    <submittedName>
        <fullName evidence="2">Uncharacterized protein</fullName>
    </submittedName>
</protein>
<dbReference type="AlphaFoldDB" id="A0A1J7IT82"/>
<sequence>MSGGAEPEDFDPEKRDENAAPSIMTSRTKGAETTDVQPSSSDDNKGKGVAGPSDDNKEYASRKRKD</sequence>
<dbReference type="InParanoid" id="A0A1J7IT82"/>
<proteinExistence type="predicted"/>
<feature type="compositionally biased region" description="Acidic residues" evidence="1">
    <location>
        <begin position="1"/>
        <end position="11"/>
    </location>
</feature>
<reference evidence="2 3" key="1">
    <citation type="submission" date="2016-10" db="EMBL/GenBank/DDBJ databases">
        <title>Draft genome sequence of Coniochaeta ligniaria NRRL30616, a lignocellulolytic fungus for bioabatement of inhibitors in plant biomass hydrolysates.</title>
        <authorList>
            <consortium name="DOE Joint Genome Institute"/>
            <person name="Jimenez D.J."/>
            <person name="Hector R.E."/>
            <person name="Riley R."/>
            <person name="Sun H."/>
            <person name="Grigoriev I.V."/>
            <person name="Van Elsas J.D."/>
            <person name="Nichols N.N."/>
        </authorList>
    </citation>
    <scope>NUCLEOTIDE SEQUENCE [LARGE SCALE GENOMIC DNA]</scope>
    <source>
        <strain evidence="2 3">NRRL 30616</strain>
    </source>
</reference>
<name>A0A1J7IT82_9PEZI</name>
<dbReference type="EMBL" id="KV875096">
    <property type="protein sequence ID" value="OIW30879.1"/>
    <property type="molecule type" value="Genomic_DNA"/>
</dbReference>
<evidence type="ECO:0000313" key="3">
    <source>
        <dbReference type="Proteomes" id="UP000182658"/>
    </source>
</evidence>
<feature type="compositionally biased region" description="Basic and acidic residues" evidence="1">
    <location>
        <begin position="54"/>
        <end position="66"/>
    </location>
</feature>
<accession>A0A1J7IT82</accession>
<evidence type="ECO:0000256" key="1">
    <source>
        <dbReference type="SAM" id="MobiDB-lite"/>
    </source>
</evidence>
<organism evidence="2 3">
    <name type="scientific">Coniochaeta ligniaria NRRL 30616</name>
    <dbReference type="NCBI Taxonomy" id="1408157"/>
    <lineage>
        <taxon>Eukaryota</taxon>
        <taxon>Fungi</taxon>
        <taxon>Dikarya</taxon>
        <taxon>Ascomycota</taxon>
        <taxon>Pezizomycotina</taxon>
        <taxon>Sordariomycetes</taxon>
        <taxon>Sordariomycetidae</taxon>
        <taxon>Coniochaetales</taxon>
        <taxon>Coniochaetaceae</taxon>
        <taxon>Coniochaeta</taxon>
    </lineage>
</organism>
<gene>
    <name evidence="2" type="ORF">CONLIGDRAFT_630795</name>
</gene>
<dbReference type="Proteomes" id="UP000182658">
    <property type="component" value="Unassembled WGS sequence"/>
</dbReference>